<dbReference type="EMBL" id="MT143356">
    <property type="protein sequence ID" value="QJA95927.1"/>
    <property type="molecule type" value="Genomic_DNA"/>
</dbReference>
<accession>A0A6M3LKM4</accession>
<reference evidence="1" key="1">
    <citation type="submission" date="2020-03" db="EMBL/GenBank/DDBJ databases">
        <title>The deep terrestrial virosphere.</title>
        <authorList>
            <person name="Holmfeldt K."/>
            <person name="Nilsson E."/>
            <person name="Simone D."/>
            <person name="Lopez-Fernandez M."/>
            <person name="Wu X."/>
            <person name="de Brujin I."/>
            <person name="Lundin D."/>
            <person name="Andersson A."/>
            <person name="Bertilsson S."/>
            <person name="Dopson M."/>
        </authorList>
    </citation>
    <scope>NUCLEOTIDE SEQUENCE</scope>
    <source>
        <strain evidence="1">MM415B05052</strain>
    </source>
</reference>
<gene>
    <name evidence="1" type="ORF">MM415B05052_0005</name>
</gene>
<evidence type="ECO:0000313" key="1">
    <source>
        <dbReference type="EMBL" id="QJA95927.1"/>
    </source>
</evidence>
<protein>
    <submittedName>
        <fullName evidence="1">Uncharacterized protein</fullName>
    </submittedName>
</protein>
<organism evidence="1">
    <name type="scientific">viral metagenome</name>
    <dbReference type="NCBI Taxonomy" id="1070528"/>
    <lineage>
        <taxon>unclassified sequences</taxon>
        <taxon>metagenomes</taxon>
        <taxon>organismal metagenomes</taxon>
    </lineage>
</organism>
<proteinExistence type="predicted"/>
<sequence>MMQKIQFQGEDYILVGGAITTPERYKSGTVSYAHLSKNGFIHRYNSKIGTKDDIKFLEEIEDIKPTTEGMLNLLSGRSWF</sequence>
<dbReference type="AlphaFoldDB" id="A0A6M3LKM4"/>
<name>A0A6M3LKM4_9ZZZZ</name>